<sequence length="129" mass="15116">MTELNGSTFFIHLKDLRGVVKLIRENEADLVFNEIFVFAPSILSYVPYPLQITEVVVLTESANPVSFILKLFYVFDLIVWIMLGVLTNKLVLLKRVFGAVESIRFKENNHDYRIEQFALFPLFLQRFQR</sequence>
<evidence type="ECO:0000313" key="3">
    <source>
        <dbReference type="Proteomes" id="UP000625711"/>
    </source>
</evidence>
<keyword evidence="1" id="KW-0812">Transmembrane</keyword>
<evidence type="ECO:0000313" key="2">
    <source>
        <dbReference type="EMBL" id="KAF7280033.1"/>
    </source>
</evidence>
<name>A0A834MDR3_RHYFE</name>
<proteinExistence type="predicted"/>
<accession>A0A834MDR3</accession>
<dbReference type="EMBL" id="JAACXV010000325">
    <property type="protein sequence ID" value="KAF7280033.1"/>
    <property type="molecule type" value="Genomic_DNA"/>
</dbReference>
<reference evidence="2" key="1">
    <citation type="submission" date="2020-08" db="EMBL/GenBank/DDBJ databases">
        <title>Genome sequencing and assembly of the red palm weevil Rhynchophorus ferrugineus.</title>
        <authorList>
            <person name="Dias G.B."/>
            <person name="Bergman C.M."/>
            <person name="Manee M."/>
        </authorList>
    </citation>
    <scope>NUCLEOTIDE SEQUENCE</scope>
    <source>
        <strain evidence="2">AA-2017</strain>
        <tissue evidence="2">Whole larva</tissue>
    </source>
</reference>
<protein>
    <submittedName>
        <fullName evidence="2">Uncharacterized protein</fullName>
    </submittedName>
</protein>
<evidence type="ECO:0000256" key="1">
    <source>
        <dbReference type="SAM" id="Phobius"/>
    </source>
</evidence>
<dbReference type="OrthoDB" id="6819047at2759"/>
<dbReference type="Proteomes" id="UP000625711">
    <property type="component" value="Unassembled WGS sequence"/>
</dbReference>
<feature type="transmembrane region" description="Helical" evidence="1">
    <location>
        <begin position="68"/>
        <end position="86"/>
    </location>
</feature>
<keyword evidence="3" id="KW-1185">Reference proteome</keyword>
<dbReference type="AlphaFoldDB" id="A0A834MDR3"/>
<keyword evidence="1" id="KW-0472">Membrane</keyword>
<feature type="transmembrane region" description="Helical" evidence="1">
    <location>
        <begin position="30"/>
        <end position="48"/>
    </location>
</feature>
<keyword evidence="1" id="KW-1133">Transmembrane helix</keyword>
<gene>
    <name evidence="2" type="ORF">GWI33_006465</name>
</gene>
<comment type="caution">
    <text evidence="2">The sequence shown here is derived from an EMBL/GenBank/DDBJ whole genome shotgun (WGS) entry which is preliminary data.</text>
</comment>
<organism evidence="2 3">
    <name type="scientific">Rhynchophorus ferrugineus</name>
    <name type="common">Red palm weevil</name>
    <name type="synonym">Curculio ferrugineus</name>
    <dbReference type="NCBI Taxonomy" id="354439"/>
    <lineage>
        <taxon>Eukaryota</taxon>
        <taxon>Metazoa</taxon>
        <taxon>Ecdysozoa</taxon>
        <taxon>Arthropoda</taxon>
        <taxon>Hexapoda</taxon>
        <taxon>Insecta</taxon>
        <taxon>Pterygota</taxon>
        <taxon>Neoptera</taxon>
        <taxon>Endopterygota</taxon>
        <taxon>Coleoptera</taxon>
        <taxon>Polyphaga</taxon>
        <taxon>Cucujiformia</taxon>
        <taxon>Curculionidae</taxon>
        <taxon>Dryophthorinae</taxon>
        <taxon>Rhynchophorus</taxon>
    </lineage>
</organism>